<evidence type="ECO:0000259" key="12">
    <source>
        <dbReference type="PROSITE" id="PS51192"/>
    </source>
</evidence>
<feature type="domain" description="Helicase ATP-binding" evidence="12">
    <location>
        <begin position="160"/>
        <end position="335"/>
    </location>
</feature>
<evidence type="ECO:0000313" key="14">
    <source>
        <dbReference type="EMBL" id="KAF7683331.1"/>
    </source>
</evidence>
<evidence type="ECO:0000313" key="15">
    <source>
        <dbReference type="Proteomes" id="UP001516464"/>
    </source>
</evidence>
<comment type="catalytic activity">
    <reaction evidence="11">
        <text>ATP + H2O = ADP + phosphate + H(+)</text>
        <dbReference type="Rhea" id="RHEA:13065"/>
        <dbReference type="ChEBI" id="CHEBI:15377"/>
        <dbReference type="ChEBI" id="CHEBI:15378"/>
        <dbReference type="ChEBI" id="CHEBI:30616"/>
        <dbReference type="ChEBI" id="CHEBI:43474"/>
        <dbReference type="ChEBI" id="CHEBI:456216"/>
    </reaction>
</comment>
<evidence type="ECO:0000256" key="2">
    <source>
        <dbReference type="ARBA" id="ARBA00005446"/>
    </source>
</evidence>
<dbReference type="InterPro" id="IPR001650">
    <property type="entry name" value="Helicase_C-like"/>
</dbReference>
<dbReference type="PROSITE" id="PS51192">
    <property type="entry name" value="HELICASE_ATP_BIND_1"/>
    <property type="match status" value="1"/>
</dbReference>
<sequence>MDPLYQFSQDEAFVQAVLELETEEEAPIKESISDSISWDIIDKDISDNISGCMESSDSDITIISNKKEDTMQTITISDSSDIECSFRDSGIFSEEENLIERIDDVINTEYDNITNDDIINEEDAVENSGDTSGEENSNIKYYLKNIFKLDKFRKNQKEIIQASLEGKDIFVLMPTGGGKSLCYQLPALINSGITIVVSPLLSLIQDQLKGLIQRDIIALALNSTISPSDRRMIYEVLYSKEILCKILYVTPELISQNEQFKTLLSHLVERNKLSRFVIDEAHCVSQWGYDFRPDYANLSQLKQKYKDIPIIALTATATPKVESDVKTVLGLKNPLTFRMSFNRSNLRYYVHPKSKTMDIEIVSFINTYYPDSCGIIYSLSKKECEMISERLNEKYNLKTSFYHAGLSKTERNNIQHAWNRGDFRIIVATIAFGMGIDKKDVRFVIHYSLPKSLEGYYQETGRAGRDGLESVCLLFYNFYDKRKIEFLIDKSEGTRATRQRLKEDVGQVVQYCENRVDCRRVQILAHFGEVFDSALCKGTCDNCEKQKKVCTVEVTEHANAILGLIFAVGKISMAQAIDVYRGSMNKKSMEFSECKFYGRGKSLRRNFVERIFRAMIVEGYLEERVEVGKMGFSWAYLIVKKRNIRIMKIETDCEEEKEIKKVKKENKKENKKKNKG</sequence>
<dbReference type="SMART" id="SM00956">
    <property type="entry name" value="RQC"/>
    <property type="match status" value="1"/>
</dbReference>
<comment type="subcellular location">
    <subcellularLocation>
        <location evidence="1 11">Nucleus</location>
    </subcellularLocation>
</comment>
<keyword evidence="5 11" id="KW-0347">Helicase</keyword>
<comment type="similarity">
    <text evidence="2 11">Belongs to the helicase family. RecQ subfamily.</text>
</comment>
<dbReference type="Pfam" id="PF16124">
    <property type="entry name" value="RecQ_Zn_bind"/>
    <property type="match status" value="1"/>
</dbReference>
<dbReference type="GO" id="GO:0004386">
    <property type="term" value="F:helicase activity"/>
    <property type="evidence" value="ECO:0007669"/>
    <property type="project" value="UniProtKB-KW"/>
</dbReference>
<reference evidence="14 15" key="1">
    <citation type="submission" date="2019-01" db="EMBL/GenBank/DDBJ databases">
        <title>Genomes sequencing and comparative genomics of infectious freshwater microsporidia, Cucumispora dikerogammari and Thelohania contejeani.</title>
        <authorList>
            <person name="Cormier A."/>
            <person name="Giraud I."/>
            <person name="Wattier R."/>
            <person name="Teixeira M."/>
            <person name="Grandjean F."/>
            <person name="Rigaud T."/>
            <person name="Cordaux R."/>
        </authorList>
    </citation>
    <scope>NUCLEOTIDE SEQUENCE [LARGE SCALE GENOMIC DNA]</scope>
    <source>
        <strain evidence="14">T1</strain>
        <tissue evidence="14">Spores</tissue>
    </source>
</reference>
<dbReference type="EC" id="5.6.2.4" evidence="11"/>
<keyword evidence="7" id="KW-0238">DNA-binding</keyword>
<dbReference type="PROSITE" id="PS00690">
    <property type="entry name" value="DEAH_ATP_HELICASE"/>
    <property type="match status" value="1"/>
</dbReference>
<dbReference type="InterPro" id="IPR036388">
    <property type="entry name" value="WH-like_DNA-bd_sf"/>
</dbReference>
<keyword evidence="6 11" id="KW-0067">ATP-binding</keyword>
<dbReference type="Pfam" id="PF09382">
    <property type="entry name" value="RQC"/>
    <property type="match status" value="1"/>
</dbReference>
<organism evidence="14 15">
    <name type="scientific">Astathelohania contejeani</name>
    <dbReference type="NCBI Taxonomy" id="164912"/>
    <lineage>
        <taxon>Eukaryota</taxon>
        <taxon>Fungi</taxon>
        <taxon>Fungi incertae sedis</taxon>
        <taxon>Microsporidia</taxon>
        <taxon>Astathelohaniidae</taxon>
        <taxon>Astathelohania</taxon>
    </lineage>
</organism>
<gene>
    <name evidence="14" type="primary">rqh1</name>
    <name evidence="14" type="ORF">TCON_1464</name>
</gene>
<protein>
    <recommendedName>
        <fullName evidence="11">ATP-dependent DNA helicase</fullName>
        <ecNumber evidence="11">5.6.2.4</ecNumber>
    </recommendedName>
</protein>
<dbReference type="CDD" id="cd18794">
    <property type="entry name" value="SF2_C_RecQ"/>
    <property type="match status" value="1"/>
</dbReference>
<dbReference type="Pfam" id="PF00271">
    <property type="entry name" value="Helicase_C"/>
    <property type="match status" value="1"/>
</dbReference>
<dbReference type="InterPro" id="IPR036390">
    <property type="entry name" value="WH_DNA-bd_sf"/>
</dbReference>
<dbReference type="InterPro" id="IPR018982">
    <property type="entry name" value="RQC_domain"/>
</dbReference>
<evidence type="ECO:0000256" key="4">
    <source>
        <dbReference type="ARBA" id="ARBA00022801"/>
    </source>
</evidence>
<dbReference type="InterPro" id="IPR011545">
    <property type="entry name" value="DEAD/DEAH_box_helicase_dom"/>
</dbReference>
<evidence type="ECO:0000256" key="11">
    <source>
        <dbReference type="RuleBase" id="RU364117"/>
    </source>
</evidence>
<dbReference type="EMBL" id="SBIQ01000098">
    <property type="protein sequence ID" value="KAF7683331.1"/>
    <property type="molecule type" value="Genomic_DNA"/>
</dbReference>
<dbReference type="InterPro" id="IPR014001">
    <property type="entry name" value="Helicase_ATP-bd"/>
</dbReference>
<name>A0ABQ7HYS2_9MICR</name>
<keyword evidence="4 11" id="KW-0378">Hydrolase</keyword>
<dbReference type="PANTHER" id="PTHR13710">
    <property type="entry name" value="DNA HELICASE RECQ FAMILY MEMBER"/>
    <property type="match status" value="1"/>
</dbReference>
<evidence type="ECO:0000256" key="7">
    <source>
        <dbReference type="ARBA" id="ARBA00023125"/>
    </source>
</evidence>
<proteinExistence type="inferred from homology"/>
<dbReference type="Pfam" id="PF00270">
    <property type="entry name" value="DEAD"/>
    <property type="match status" value="1"/>
</dbReference>
<dbReference type="SUPFAM" id="SSF52540">
    <property type="entry name" value="P-loop containing nucleoside triphosphate hydrolases"/>
    <property type="match status" value="1"/>
</dbReference>
<accession>A0ABQ7HYS2</accession>
<keyword evidence="9 11" id="KW-0539">Nucleus</keyword>
<dbReference type="Proteomes" id="UP001516464">
    <property type="component" value="Unassembled WGS sequence"/>
</dbReference>
<feature type="domain" description="Helicase C-terminal" evidence="13">
    <location>
        <begin position="360"/>
        <end position="509"/>
    </location>
</feature>
<dbReference type="SMART" id="SM00487">
    <property type="entry name" value="DEXDc"/>
    <property type="match status" value="1"/>
</dbReference>
<evidence type="ECO:0000256" key="6">
    <source>
        <dbReference type="ARBA" id="ARBA00022840"/>
    </source>
</evidence>
<evidence type="ECO:0000256" key="5">
    <source>
        <dbReference type="ARBA" id="ARBA00022806"/>
    </source>
</evidence>
<evidence type="ECO:0000256" key="3">
    <source>
        <dbReference type="ARBA" id="ARBA00022741"/>
    </source>
</evidence>
<evidence type="ECO:0000256" key="8">
    <source>
        <dbReference type="ARBA" id="ARBA00023235"/>
    </source>
</evidence>
<dbReference type="InterPro" id="IPR002464">
    <property type="entry name" value="DNA/RNA_helicase_DEAH_CS"/>
</dbReference>
<dbReference type="SUPFAM" id="SSF46785">
    <property type="entry name" value="Winged helix' DNA-binding domain"/>
    <property type="match status" value="1"/>
</dbReference>
<dbReference type="PROSITE" id="PS51194">
    <property type="entry name" value="HELICASE_CTER"/>
    <property type="match status" value="1"/>
</dbReference>
<dbReference type="Gene3D" id="3.40.50.300">
    <property type="entry name" value="P-loop containing nucleotide triphosphate hydrolases"/>
    <property type="match status" value="2"/>
</dbReference>
<dbReference type="CDD" id="cd17920">
    <property type="entry name" value="DEXHc_RecQ"/>
    <property type="match status" value="1"/>
</dbReference>
<dbReference type="InterPro" id="IPR004589">
    <property type="entry name" value="DNA_helicase_ATP-dep_RecQ"/>
</dbReference>
<evidence type="ECO:0000256" key="1">
    <source>
        <dbReference type="ARBA" id="ARBA00004123"/>
    </source>
</evidence>
<comment type="caution">
    <text evidence="14">The sequence shown here is derived from an EMBL/GenBank/DDBJ whole genome shotgun (WGS) entry which is preliminary data.</text>
</comment>
<dbReference type="Gene3D" id="1.10.10.10">
    <property type="entry name" value="Winged helix-like DNA-binding domain superfamily/Winged helix DNA-binding domain"/>
    <property type="match status" value="1"/>
</dbReference>
<evidence type="ECO:0000259" key="13">
    <source>
        <dbReference type="PROSITE" id="PS51194"/>
    </source>
</evidence>
<keyword evidence="8" id="KW-0413">Isomerase</keyword>
<dbReference type="InterPro" id="IPR032284">
    <property type="entry name" value="RecQ_Zn-bd"/>
</dbReference>
<dbReference type="SMART" id="SM00490">
    <property type="entry name" value="HELICc"/>
    <property type="match status" value="1"/>
</dbReference>
<evidence type="ECO:0000256" key="10">
    <source>
        <dbReference type="ARBA" id="ARBA00034617"/>
    </source>
</evidence>
<dbReference type="PANTHER" id="PTHR13710:SF153">
    <property type="entry name" value="RECQ-LIKE DNA HELICASE BLM"/>
    <property type="match status" value="1"/>
</dbReference>
<comment type="catalytic activity">
    <reaction evidence="10 11">
        <text>Couples ATP hydrolysis with the unwinding of duplex DNA by translocating in the 3'-5' direction.</text>
        <dbReference type="EC" id="5.6.2.4"/>
    </reaction>
</comment>
<evidence type="ECO:0000256" key="9">
    <source>
        <dbReference type="ARBA" id="ARBA00023242"/>
    </source>
</evidence>
<keyword evidence="3 11" id="KW-0547">Nucleotide-binding</keyword>
<keyword evidence="15" id="KW-1185">Reference proteome</keyword>
<dbReference type="NCBIfam" id="TIGR00614">
    <property type="entry name" value="recQ_fam"/>
    <property type="match status" value="1"/>
</dbReference>
<dbReference type="InterPro" id="IPR027417">
    <property type="entry name" value="P-loop_NTPase"/>
</dbReference>